<evidence type="ECO:0000259" key="11">
    <source>
        <dbReference type="Pfam" id="PF08544"/>
    </source>
</evidence>
<evidence type="ECO:0000256" key="5">
    <source>
        <dbReference type="ARBA" id="ARBA00022741"/>
    </source>
</evidence>
<comment type="caution">
    <text evidence="12">The sequence shown here is derived from an EMBL/GenBank/DDBJ whole genome shotgun (WGS) entry which is preliminary data.</text>
</comment>
<feature type="active site" evidence="9">
    <location>
        <position position="149"/>
    </location>
</feature>
<evidence type="ECO:0000313" key="12">
    <source>
        <dbReference type="EMBL" id="PAU69052.1"/>
    </source>
</evidence>
<feature type="binding site" evidence="9">
    <location>
        <begin position="107"/>
        <end position="117"/>
    </location>
    <ligand>
        <name>ATP</name>
        <dbReference type="ChEBI" id="CHEBI:30616"/>
    </ligand>
</feature>
<dbReference type="InterPro" id="IPR013750">
    <property type="entry name" value="GHMP_kinase_C_dom"/>
</dbReference>
<dbReference type="Pfam" id="PF08544">
    <property type="entry name" value="GHMP_kinases_C"/>
    <property type="match status" value="1"/>
</dbReference>
<proteinExistence type="inferred from homology"/>
<dbReference type="GO" id="GO:0016114">
    <property type="term" value="P:terpenoid biosynthetic process"/>
    <property type="evidence" value="ECO:0007669"/>
    <property type="project" value="InterPro"/>
</dbReference>
<evidence type="ECO:0000256" key="1">
    <source>
        <dbReference type="ARBA" id="ARBA00009684"/>
    </source>
</evidence>
<dbReference type="SUPFAM" id="SSF54211">
    <property type="entry name" value="Ribosomal protein S5 domain 2-like"/>
    <property type="match status" value="1"/>
</dbReference>
<dbReference type="Gene3D" id="3.30.230.10">
    <property type="match status" value="1"/>
</dbReference>
<dbReference type="Gene3D" id="3.30.70.890">
    <property type="entry name" value="GHMP kinase, C-terminal domain"/>
    <property type="match status" value="1"/>
</dbReference>
<evidence type="ECO:0000256" key="4">
    <source>
        <dbReference type="ARBA" id="ARBA00022679"/>
    </source>
</evidence>
<feature type="active site" evidence="9">
    <location>
        <position position="13"/>
    </location>
</feature>
<gene>
    <name evidence="9" type="primary">ispE</name>
    <name evidence="12" type="ORF">B1526_0033</name>
</gene>
<dbReference type="PANTHER" id="PTHR43527">
    <property type="entry name" value="4-DIPHOSPHOCYTIDYL-2-C-METHYL-D-ERYTHRITOL KINASE, CHLOROPLASTIC"/>
    <property type="match status" value="1"/>
</dbReference>
<accession>A0A2A2EJ87</accession>
<evidence type="ECO:0000313" key="13">
    <source>
        <dbReference type="Proteomes" id="UP000218399"/>
    </source>
</evidence>
<name>A0A2A2EJ87_9BIFI</name>
<comment type="pathway">
    <text evidence="9">Isoprenoid biosynthesis; isopentenyl diphosphate biosynthesis via DXP pathway; isopentenyl diphosphate from 1-deoxy-D-xylulose 5-phosphate: step 3/6.</text>
</comment>
<dbReference type="InterPro" id="IPR004424">
    <property type="entry name" value="IspE"/>
</dbReference>
<keyword evidence="6 9" id="KW-0418">Kinase</keyword>
<dbReference type="HAMAP" id="MF_00061">
    <property type="entry name" value="IspE"/>
    <property type="match status" value="1"/>
</dbReference>
<dbReference type="GO" id="GO:0050515">
    <property type="term" value="F:4-(cytidine 5'-diphospho)-2-C-methyl-D-erythritol kinase activity"/>
    <property type="evidence" value="ECO:0007669"/>
    <property type="project" value="UniProtKB-UniRule"/>
</dbReference>
<evidence type="ECO:0000256" key="9">
    <source>
        <dbReference type="HAMAP-Rule" id="MF_00061"/>
    </source>
</evidence>
<sequence>MSGTIVSVDCPAKTNLTLHVGARHEEWGGRHALDTMYCAVGVYDTVTLEQRRAGEGCSLELSGQYLGDLAASSSDMLRNHAMLALFAMAKACGREPDVAVTIEKRIPVGAGLGGGSADAAGTMLALNELWDLHWPLERLAPIAATLGADMPFCLVGGYAHGGGYGEVVTPVPADDQRIARLRADGYSGRVLVGAYRAQLSTPEVYAAFDVLGGDGAPNDLQAAAVSLHPRSGAAIGLAKGAGATQAFVSGSGPSVCAFVPDDATARAVEEAWTRMDAVDRLFVAHAPVTPIIDTSGR</sequence>
<keyword evidence="13" id="KW-1185">Reference proteome</keyword>
<feature type="domain" description="GHMP kinase N-terminal" evidence="10">
    <location>
        <begin position="84"/>
        <end position="157"/>
    </location>
</feature>
<dbReference type="InterPro" id="IPR036554">
    <property type="entry name" value="GHMP_kinase_C_sf"/>
</dbReference>
<organism evidence="12 13">
    <name type="scientific">Bifidobacterium criceti</name>
    <dbReference type="NCBI Taxonomy" id="1960969"/>
    <lineage>
        <taxon>Bacteria</taxon>
        <taxon>Bacillati</taxon>
        <taxon>Actinomycetota</taxon>
        <taxon>Actinomycetes</taxon>
        <taxon>Bifidobacteriales</taxon>
        <taxon>Bifidobacteriaceae</taxon>
        <taxon>Bifidobacterium</taxon>
    </lineage>
</organism>
<keyword evidence="5 9" id="KW-0547">Nucleotide-binding</keyword>
<dbReference type="GO" id="GO:0005524">
    <property type="term" value="F:ATP binding"/>
    <property type="evidence" value="ECO:0007669"/>
    <property type="project" value="UniProtKB-UniRule"/>
</dbReference>
<comment type="function">
    <text evidence="9">Catalyzes the phosphorylation of the position 2 hydroxy group of 4-diphosphocytidyl-2C-methyl-D-erythritol.</text>
</comment>
<evidence type="ECO:0000256" key="7">
    <source>
        <dbReference type="ARBA" id="ARBA00022840"/>
    </source>
</evidence>
<dbReference type="UniPathway" id="UPA00056">
    <property type="reaction ID" value="UER00094"/>
</dbReference>
<comment type="similarity">
    <text evidence="1 9">Belongs to the GHMP kinase family. IspE subfamily.</text>
</comment>
<dbReference type="Proteomes" id="UP000218399">
    <property type="component" value="Unassembled WGS sequence"/>
</dbReference>
<dbReference type="RefSeq" id="WP_095614126.1">
    <property type="nucleotide sequence ID" value="NZ_MVOH01000001.1"/>
</dbReference>
<dbReference type="OrthoDB" id="3173073at2"/>
<dbReference type="Pfam" id="PF00288">
    <property type="entry name" value="GHMP_kinases_N"/>
    <property type="match status" value="1"/>
</dbReference>
<evidence type="ECO:0000256" key="8">
    <source>
        <dbReference type="ARBA" id="ARBA00032554"/>
    </source>
</evidence>
<keyword evidence="9" id="KW-0414">Isoprene biosynthesis</keyword>
<dbReference type="SUPFAM" id="SSF55060">
    <property type="entry name" value="GHMP Kinase, C-terminal domain"/>
    <property type="match status" value="1"/>
</dbReference>
<keyword evidence="7 9" id="KW-0067">ATP-binding</keyword>
<evidence type="ECO:0000256" key="2">
    <source>
        <dbReference type="ARBA" id="ARBA00012052"/>
    </source>
</evidence>
<dbReference type="EC" id="2.7.1.148" evidence="2 9"/>
<dbReference type="AlphaFoldDB" id="A0A2A2EJ87"/>
<feature type="domain" description="GHMP kinase C-terminal" evidence="11">
    <location>
        <begin position="217"/>
        <end position="274"/>
    </location>
</feature>
<evidence type="ECO:0000259" key="10">
    <source>
        <dbReference type="Pfam" id="PF00288"/>
    </source>
</evidence>
<dbReference type="InterPro" id="IPR020568">
    <property type="entry name" value="Ribosomal_Su5_D2-typ_SF"/>
</dbReference>
<dbReference type="InterPro" id="IPR006204">
    <property type="entry name" value="GHMP_kinase_N_dom"/>
</dbReference>
<comment type="catalytic activity">
    <reaction evidence="9">
        <text>4-CDP-2-C-methyl-D-erythritol + ATP = 4-CDP-2-C-methyl-D-erythritol 2-phosphate + ADP + H(+)</text>
        <dbReference type="Rhea" id="RHEA:18437"/>
        <dbReference type="ChEBI" id="CHEBI:15378"/>
        <dbReference type="ChEBI" id="CHEBI:30616"/>
        <dbReference type="ChEBI" id="CHEBI:57823"/>
        <dbReference type="ChEBI" id="CHEBI:57919"/>
        <dbReference type="ChEBI" id="CHEBI:456216"/>
        <dbReference type="EC" id="2.7.1.148"/>
    </reaction>
</comment>
<protein>
    <recommendedName>
        <fullName evidence="3 9">4-diphosphocytidyl-2-C-methyl-D-erythritol kinase</fullName>
        <shortName evidence="9">CMK</shortName>
        <ecNumber evidence="2 9">2.7.1.148</ecNumber>
    </recommendedName>
    <alternativeName>
        <fullName evidence="8 9">4-(cytidine-5'-diphospho)-2-C-methyl-D-erythritol kinase</fullName>
    </alternativeName>
</protein>
<dbReference type="EMBL" id="MVOH01000001">
    <property type="protein sequence ID" value="PAU69052.1"/>
    <property type="molecule type" value="Genomic_DNA"/>
</dbReference>
<reference evidence="12 13" key="1">
    <citation type="journal article" date="2017" name="ISME J.">
        <title>Unveiling bifidobacterial biogeography across the mammalian branch of the tree of life.</title>
        <authorList>
            <person name="Milani C."/>
            <person name="Mangifesta M."/>
            <person name="Mancabelli L."/>
            <person name="Lugli G.A."/>
            <person name="James K."/>
            <person name="Duranti S."/>
            <person name="Turroni F."/>
            <person name="Ferrario C."/>
            <person name="Ossiprandi M.C."/>
            <person name="van Sinderen D."/>
            <person name="Ventura M."/>
        </authorList>
    </citation>
    <scope>NUCLEOTIDE SEQUENCE [LARGE SCALE GENOMIC DNA]</scope>
    <source>
        <strain evidence="13">Ham19E</strain>
    </source>
</reference>
<dbReference type="InterPro" id="IPR014721">
    <property type="entry name" value="Ribsml_uS5_D2-typ_fold_subgr"/>
</dbReference>
<dbReference type="GO" id="GO:0019288">
    <property type="term" value="P:isopentenyl diphosphate biosynthetic process, methylerythritol 4-phosphate pathway"/>
    <property type="evidence" value="ECO:0007669"/>
    <property type="project" value="UniProtKB-UniRule"/>
</dbReference>
<evidence type="ECO:0000256" key="6">
    <source>
        <dbReference type="ARBA" id="ARBA00022777"/>
    </source>
</evidence>
<evidence type="ECO:0000256" key="3">
    <source>
        <dbReference type="ARBA" id="ARBA00017473"/>
    </source>
</evidence>
<keyword evidence="4 9" id="KW-0808">Transferase</keyword>
<dbReference type="PIRSF" id="PIRSF010376">
    <property type="entry name" value="IspE"/>
    <property type="match status" value="1"/>
</dbReference>
<dbReference type="PANTHER" id="PTHR43527:SF2">
    <property type="entry name" value="4-DIPHOSPHOCYTIDYL-2-C-METHYL-D-ERYTHRITOL KINASE, CHLOROPLASTIC"/>
    <property type="match status" value="1"/>
</dbReference>